<comment type="caution">
    <text evidence="9">The sequence shown here is derived from an EMBL/GenBank/DDBJ whole genome shotgun (WGS) entry which is preliminary data.</text>
</comment>
<feature type="transmembrane region" description="Helical" evidence="8">
    <location>
        <begin position="398"/>
        <end position="417"/>
    </location>
</feature>
<feature type="transmembrane region" description="Helical" evidence="8">
    <location>
        <begin position="423"/>
        <end position="444"/>
    </location>
</feature>
<feature type="transmembrane region" description="Helical" evidence="8">
    <location>
        <begin position="286"/>
        <end position="309"/>
    </location>
</feature>
<feature type="transmembrane region" description="Helical" evidence="8">
    <location>
        <begin position="206"/>
        <end position="229"/>
    </location>
</feature>
<feature type="transmembrane region" description="Helical" evidence="8">
    <location>
        <begin position="330"/>
        <end position="354"/>
    </location>
</feature>
<evidence type="ECO:0000313" key="9">
    <source>
        <dbReference type="EMBL" id="MFB9378871.1"/>
    </source>
</evidence>
<keyword evidence="2" id="KW-1003">Cell membrane</keyword>
<keyword evidence="5" id="KW-0573">Peptidoglycan synthesis</keyword>
<evidence type="ECO:0000256" key="5">
    <source>
        <dbReference type="ARBA" id="ARBA00022984"/>
    </source>
</evidence>
<organism evidence="9 10">
    <name type="scientific">Kineococcus gynurae</name>
    <dbReference type="NCBI Taxonomy" id="452979"/>
    <lineage>
        <taxon>Bacteria</taxon>
        <taxon>Bacillati</taxon>
        <taxon>Actinomycetota</taxon>
        <taxon>Actinomycetes</taxon>
        <taxon>Kineosporiales</taxon>
        <taxon>Kineosporiaceae</taxon>
        <taxon>Kineococcus</taxon>
    </lineage>
</organism>
<dbReference type="Pfam" id="PF03023">
    <property type="entry name" value="MurJ"/>
    <property type="match status" value="1"/>
</dbReference>
<evidence type="ECO:0000256" key="4">
    <source>
        <dbReference type="ARBA" id="ARBA00022960"/>
    </source>
</evidence>
<keyword evidence="10" id="KW-1185">Reference proteome</keyword>
<dbReference type="InterPro" id="IPR004268">
    <property type="entry name" value="MurJ"/>
</dbReference>
<dbReference type="RefSeq" id="WP_380134204.1">
    <property type="nucleotide sequence ID" value="NZ_JBHLUI010000001.1"/>
</dbReference>
<keyword evidence="6 8" id="KW-1133">Transmembrane helix</keyword>
<keyword evidence="3 8" id="KW-0812">Transmembrane</keyword>
<feature type="transmembrane region" description="Helical" evidence="8">
    <location>
        <begin position="366"/>
        <end position="386"/>
    </location>
</feature>
<dbReference type="EMBL" id="JBHMDM010000012">
    <property type="protein sequence ID" value="MFB9378871.1"/>
    <property type="molecule type" value="Genomic_DNA"/>
</dbReference>
<feature type="transmembrane region" description="Helical" evidence="8">
    <location>
        <begin position="165"/>
        <end position="186"/>
    </location>
</feature>
<dbReference type="Proteomes" id="UP001589748">
    <property type="component" value="Unassembled WGS sequence"/>
</dbReference>
<feature type="transmembrane region" description="Helical" evidence="8">
    <location>
        <begin position="53"/>
        <end position="71"/>
    </location>
</feature>
<gene>
    <name evidence="9" type="primary">murJ</name>
    <name evidence="9" type="ORF">ACFFVI_18080</name>
</gene>
<reference evidence="9 10" key="1">
    <citation type="submission" date="2024-09" db="EMBL/GenBank/DDBJ databases">
        <authorList>
            <person name="Sun Q."/>
            <person name="Mori K."/>
        </authorList>
    </citation>
    <scope>NUCLEOTIDE SEQUENCE [LARGE SCALE GENOMIC DNA]</scope>
    <source>
        <strain evidence="9 10">TISTR 1856</strain>
    </source>
</reference>
<evidence type="ECO:0000256" key="2">
    <source>
        <dbReference type="ARBA" id="ARBA00022475"/>
    </source>
</evidence>
<accession>A0ABV5LXR0</accession>
<feature type="transmembrane region" description="Helical" evidence="8">
    <location>
        <begin position="464"/>
        <end position="485"/>
    </location>
</feature>
<evidence type="ECO:0000256" key="3">
    <source>
        <dbReference type="ARBA" id="ARBA00022692"/>
    </source>
</evidence>
<evidence type="ECO:0000256" key="6">
    <source>
        <dbReference type="ARBA" id="ARBA00022989"/>
    </source>
</evidence>
<dbReference type="PRINTS" id="PR01806">
    <property type="entry name" value="VIRFACTRMVIN"/>
</dbReference>
<sequence length="542" mass="54272">MRPRTIAAAAASVALLTVAARVAGFGRQVAYAQTVGDQCLSTAYTSANQVPNLLFEIVAGGALAGVLVPLLSARLASEDPQDRAAASRTASAALTWSVLAVGLVAALTALLARPLMGSLLAGQASTGCAGIVATGATMLLIFLPQVPLYAVAVVLAGVLQAQQRFTAPAAAPLVSSLVVAASYLLFGALVAPTTRAGDDLTALPPATWTVLAGGTTLGVLALALTHAPALRSGVRWRPTLRAAPGDGPRLRSLALSGLAVVLAQQVVTLVVLRLTNAAEPGALPRWSFVWALFLLPYAVLAVPIATAVFPRLARAEGAELSGLLSRAGRTVLLSASLGAALLVAAADPLAGVFLDGEVGSGRTGEMVAALVVFAPGLLGYGVLALWTRALYVLGAGRAAAAGTVAGWASVAVLAIAATRVPGLPVVPAVAGAHTLGLSLAALLLGRALHRRLGPAATAGGVRAVAAGTGAAVPAALAGLAVAWLLPDPGGLLAHVLRGAALAVPTTLVWIAGVSLLARADVRELRTTLRRGRGRSPRTEEAR</sequence>
<feature type="transmembrane region" description="Helical" evidence="8">
    <location>
        <begin position="491"/>
        <end position="517"/>
    </location>
</feature>
<evidence type="ECO:0000313" key="10">
    <source>
        <dbReference type="Proteomes" id="UP001589748"/>
    </source>
</evidence>
<dbReference type="PANTHER" id="PTHR47019">
    <property type="entry name" value="LIPID II FLIPPASE MURJ"/>
    <property type="match status" value="1"/>
</dbReference>
<keyword evidence="7 8" id="KW-0472">Membrane</keyword>
<feature type="transmembrane region" description="Helical" evidence="8">
    <location>
        <begin position="250"/>
        <end position="274"/>
    </location>
</feature>
<evidence type="ECO:0000256" key="1">
    <source>
        <dbReference type="ARBA" id="ARBA00004651"/>
    </source>
</evidence>
<feature type="transmembrane region" description="Helical" evidence="8">
    <location>
        <begin position="131"/>
        <end position="158"/>
    </location>
</feature>
<dbReference type="PANTHER" id="PTHR47019:SF1">
    <property type="entry name" value="LIPID II FLIPPASE MURJ"/>
    <property type="match status" value="1"/>
</dbReference>
<feature type="transmembrane region" description="Helical" evidence="8">
    <location>
        <begin position="92"/>
        <end position="111"/>
    </location>
</feature>
<evidence type="ECO:0000256" key="7">
    <source>
        <dbReference type="ARBA" id="ARBA00023136"/>
    </source>
</evidence>
<evidence type="ECO:0000256" key="8">
    <source>
        <dbReference type="SAM" id="Phobius"/>
    </source>
</evidence>
<protein>
    <submittedName>
        <fullName evidence="9">Murein biosynthesis integral membrane protein MurJ</fullName>
    </submittedName>
</protein>
<proteinExistence type="predicted"/>
<dbReference type="InterPro" id="IPR051050">
    <property type="entry name" value="Lipid_II_flippase_MurJ/MviN"/>
</dbReference>
<name>A0ABV5LXR0_9ACTN</name>
<keyword evidence="4" id="KW-0133">Cell shape</keyword>
<comment type="subcellular location">
    <subcellularLocation>
        <location evidence="1">Cell membrane</location>
        <topology evidence="1">Multi-pass membrane protein</topology>
    </subcellularLocation>
</comment>